<reference evidence="6 7" key="1">
    <citation type="journal article" date="2019" name="Int. J. Syst. Evol. Microbiol.">
        <title>The Global Catalogue of Microorganisms (GCM) 10K type strain sequencing project: providing services to taxonomists for standard genome sequencing and annotation.</title>
        <authorList>
            <consortium name="The Broad Institute Genomics Platform"/>
            <consortium name="The Broad Institute Genome Sequencing Center for Infectious Disease"/>
            <person name="Wu L."/>
            <person name="Ma J."/>
        </authorList>
    </citation>
    <scope>NUCLEOTIDE SEQUENCE [LARGE SCALE GENOMIC DNA]</scope>
    <source>
        <strain evidence="6 7">CGMCC 1.12237</strain>
    </source>
</reference>
<keyword evidence="3" id="KW-0443">Lipid metabolism</keyword>
<accession>A0ABD5RAM6</accession>
<feature type="region of interest" description="Disordered" evidence="4">
    <location>
        <begin position="167"/>
        <end position="189"/>
    </location>
</feature>
<dbReference type="InterPro" id="IPR051406">
    <property type="entry name" value="PLD_domain"/>
</dbReference>
<dbReference type="RefSeq" id="WP_227231519.1">
    <property type="nucleotide sequence ID" value="NZ_JAJCVJ010000004.1"/>
</dbReference>
<dbReference type="EMBL" id="JBHSKX010000001">
    <property type="protein sequence ID" value="MFC5367078.1"/>
    <property type="molecule type" value="Genomic_DNA"/>
</dbReference>
<evidence type="ECO:0000256" key="4">
    <source>
        <dbReference type="SAM" id="MobiDB-lite"/>
    </source>
</evidence>
<dbReference type="GO" id="GO:0016787">
    <property type="term" value="F:hydrolase activity"/>
    <property type="evidence" value="ECO:0007669"/>
    <property type="project" value="UniProtKB-KW"/>
</dbReference>
<sequence length="584" mass="62173">MSDRRDRPRSSLVTCLLVGCLLVTAISSGVALGPALAVSADATRDTASPRIVAVYPNPVTDEDRGEFVVVDTAGAANLTLSDGESSVSVSAPNRSATASVSTPSNTTLVAVSSDPEVARNRTEYPVVAGGLALSNAGETLTLSHGNVTLDTISYPDAPEGERWLTSAASGESDRQQTEPGHWRPFGYEPRGVHTYGETNATAFVLPDAAGVPVETLRGAEDRILLAGYTLSSERVADALLAAHDRGVEVEVLVDDAPVGGIGGREAAVLDRLSSAGISVEVIGTDPARFDFHHPKYAVVDDAALVTSENWKPAGTGGNGSRGWGVRVDSSAVAADLAGLFRNDSAGRDTTDWQTERAGEVYESENATTGEYPTRFQPTGYRVERVRVLTAPGNAESAVVGIVDSAEESVEVIQPAIGGRHQPFLRATVRAAGRGVEVRILLSSVWYSEEENERLVSWLNRIAEERGLSLTARLADPGGRYEKIHTKGLIVDDETVVVGSLNWNNNSARENREVAVALDDPETARYYRRTFDADWQGGGSDRLPVGLVAAVALAVVIALLVARREVEFEDESDSGIEDDREIEWP</sequence>
<dbReference type="SUPFAM" id="SSF56024">
    <property type="entry name" value="Phospholipase D/nuclease"/>
    <property type="match status" value="2"/>
</dbReference>
<keyword evidence="1" id="KW-0378">Hydrolase</keyword>
<evidence type="ECO:0000313" key="7">
    <source>
        <dbReference type="Proteomes" id="UP001596201"/>
    </source>
</evidence>
<dbReference type="PANTHER" id="PTHR43856">
    <property type="entry name" value="CARDIOLIPIN HYDROLASE"/>
    <property type="match status" value="1"/>
</dbReference>
<feature type="domain" description="PLD phosphodiesterase" evidence="5">
    <location>
        <begin position="479"/>
        <end position="506"/>
    </location>
</feature>
<dbReference type="CDD" id="cd09128">
    <property type="entry name" value="PLDc_unchar1_2"/>
    <property type="match status" value="1"/>
</dbReference>
<keyword evidence="7" id="KW-1185">Reference proteome</keyword>
<dbReference type="InterPro" id="IPR001736">
    <property type="entry name" value="PLipase_D/transphosphatidylase"/>
</dbReference>
<evidence type="ECO:0000256" key="1">
    <source>
        <dbReference type="ARBA" id="ARBA00022801"/>
    </source>
</evidence>
<organism evidence="6 7">
    <name type="scientific">Salinirubrum litoreum</name>
    <dbReference type="NCBI Taxonomy" id="1126234"/>
    <lineage>
        <taxon>Archaea</taxon>
        <taxon>Methanobacteriati</taxon>
        <taxon>Methanobacteriota</taxon>
        <taxon>Stenosarchaea group</taxon>
        <taxon>Halobacteria</taxon>
        <taxon>Halobacteriales</taxon>
        <taxon>Haloferacaceae</taxon>
        <taxon>Salinirubrum</taxon>
    </lineage>
</organism>
<dbReference type="GO" id="GO:0016042">
    <property type="term" value="P:lipid catabolic process"/>
    <property type="evidence" value="ECO:0007669"/>
    <property type="project" value="UniProtKB-KW"/>
</dbReference>
<name>A0ABD5RAM6_9EURY</name>
<dbReference type="Pfam" id="PF13091">
    <property type="entry name" value="PLDc_2"/>
    <property type="match status" value="2"/>
</dbReference>
<evidence type="ECO:0000259" key="5">
    <source>
        <dbReference type="PROSITE" id="PS50035"/>
    </source>
</evidence>
<dbReference type="PROSITE" id="PS50035">
    <property type="entry name" value="PLD"/>
    <property type="match status" value="1"/>
</dbReference>
<gene>
    <name evidence="6" type="ORF">ACFPJ5_09005</name>
</gene>
<dbReference type="Proteomes" id="UP001596201">
    <property type="component" value="Unassembled WGS sequence"/>
</dbReference>
<dbReference type="PANTHER" id="PTHR43856:SF1">
    <property type="entry name" value="MITOCHONDRIAL CARDIOLIPIN HYDROLASE"/>
    <property type="match status" value="1"/>
</dbReference>
<evidence type="ECO:0000256" key="3">
    <source>
        <dbReference type="ARBA" id="ARBA00023098"/>
    </source>
</evidence>
<evidence type="ECO:0000256" key="2">
    <source>
        <dbReference type="ARBA" id="ARBA00022963"/>
    </source>
</evidence>
<dbReference type="AlphaFoldDB" id="A0ABD5RAM6"/>
<dbReference type="PROSITE" id="PS51257">
    <property type="entry name" value="PROKAR_LIPOPROTEIN"/>
    <property type="match status" value="1"/>
</dbReference>
<keyword evidence="2" id="KW-0442">Lipid degradation</keyword>
<evidence type="ECO:0000313" key="6">
    <source>
        <dbReference type="EMBL" id="MFC5367078.1"/>
    </source>
</evidence>
<dbReference type="Gene3D" id="3.30.870.10">
    <property type="entry name" value="Endonuclease Chain A"/>
    <property type="match status" value="2"/>
</dbReference>
<dbReference type="SMART" id="SM00155">
    <property type="entry name" value="PLDc"/>
    <property type="match status" value="2"/>
</dbReference>
<protein>
    <submittedName>
        <fullName evidence="6">Phosphatidylserine/phosphatidylglycerophosphate/ cardiolipin synthase family protein</fullName>
    </submittedName>
</protein>
<proteinExistence type="predicted"/>
<comment type="caution">
    <text evidence="6">The sequence shown here is derived from an EMBL/GenBank/DDBJ whole genome shotgun (WGS) entry which is preliminary data.</text>
</comment>
<dbReference type="InterPro" id="IPR025202">
    <property type="entry name" value="PLD-like_dom"/>
</dbReference>